<dbReference type="InterPro" id="IPR021099">
    <property type="entry name" value="PORR_domain"/>
</dbReference>
<dbReference type="InParanoid" id="A0A251VJI1"/>
<sequence>MSLKGGIKTAMLREAYNGDRLIDRDPLLEINDNFIELLAEGHKQREEELNLKNKRLKRIWIRCQ</sequence>
<keyword evidence="4" id="KW-1185">Reference proteome</keyword>
<dbReference type="EMBL" id="MNCJ02000317">
    <property type="protein sequence ID" value="KAF5817172.1"/>
    <property type="molecule type" value="Genomic_DNA"/>
</dbReference>
<accession>A0A251VJI1</accession>
<dbReference type="Proteomes" id="UP000215914">
    <property type="component" value="Chromosome 1"/>
</dbReference>
<evidence type="ECO:0000259" key="1">
    <source>
        <dbReference type="Pfam" id="PF11955"/>
    </source>
</evidence>
<feature type="domain" description="PORR" evidence="1">
    <location>
        <begin position="1"/>
        <end position="42"/>
    </location>
</feature>
<dbReference type="AlphaFoldDB" id="A0A251VJI1"/>
<organism evidence="3 4">
    <name type="scientific">Helianthus annuus</name>
    <name type="common">Common sunflower</name>
    <dbReference type="NCBI Taxonomy" id="4232"/>
    <lineage>
        <taxon>Eukaryota</taxon>
        <taxon>Viridiplantae</taxon>
        <taxon>Streptophyta</taxon>
        <taxon>Embryophyta</taxon>
        <taxon>Tracheophyta</taxon>
        <taxon>Spermatophyta</taxon>
        <taxon>Magnoliopsida</taxon>
        <taxon>eudicotyledons</taxon>
        <taxon>Gunneridae</taxon>
        <taxon>Pentapetalae</taxon>
        <taxon>asterids</taxon>
        <taxon>campanulids</taxon>
        <taxon>Asterales</taxon>
        <taxon>Asteraceae</taxon>
        <taxon>Asteroideae</taxon>
        <taxon>Heliantheae alliance</taxon>
        <taxon>Heliantheae</taxon>
        <taxon>Helianthus</taxon>
    </lineage>
</organism>
<evidence type="ECO:0000313" key="3">
    <source>
        <dbReference type="EMBL" id="OTG35740.1"/>
    </source>
</evidence>
<gene>
    <name evidence="3" type="ORF">HannXRQ_Chr01g0000021</name>
    <name evidence="2" type="ORF">HanXRQr2_Chr02g0049851</name>
</gene>
<reference evidence="3" key="2">
    <citation type="submission" date="2017-02" db="EMBL/GenBank/DDBJ databases">
        <title>Sunflower complete genome.</title>
        <authorList>
            <person name="Langlade N."/>
            <person name="Munos S."/>
        </authorList>
    </citation>
    <scope>NUCLEOTIDE SEQUENCE [LARGE SCALE GENOMIC DNA]</scope>
    <source>
        <tissue evidence="3">Leaves</tissue>
    </source>
</reference>
<name>A0A251VJI1_HELAN</name>
<dbReference type="GO" id="GO:0003723">
    <property type="term" value="F:RNA binding"/>
    <property type="evidence" value="ECO:0007669"/>
    <property type="project" value="InterPro"/>
</dbReference>
<protein>
    <submittedName>
        <fullName evidence="2 3">Plant organelle RNA recognition domain-containing protein</fullName>
    </submittedName>
</protein>
<dbReference type="EMBL" id="CM007890">
    <property type="protein sequence ID" value="OTG35740.1"/>
    <property type="molecule type" value="Genomic_DNA"/>
</dbReference>
<proteinExistence type="predicted"/>
<evidence type="ECO:0000313" key="2">
    <source>
        <dbReference type="EMBL" id="KAF5817172.1"/>
    </source>
</evidence>
<evidence type="ECO:0000313" key="4">
    <source>
        <dbReference type="Proteomes" id="UP000215914"/>
    </source>
</evidence>
<reference evidence="2" key="3">
    <citation type="submission" date="2020-06" db="EMBL/GenBank/DDBJ databases">
        <title>Helianthus annuus Genome sequencing and assembly Release 2.</title>
        <authorList>
            <person name="Gouzy J."/>
            <person name="Langlade N."/>
            <person name="Munos S."/>
        </authorList>
    </citation>
    <scope>NUCLEOTIDE SEQUENCE</scope>
    <source>
        <tissue evidence="2">Leaves</tissue>
    </source>
</reference>
<dbReference type="Gramene" id="mRNA:HanXRQr2_Chr02g0049851">
    <property type="protein sequence ID" value="CDS:HanXRQr2_Chr02g0049851.1"/>
    <property type="gene ID" value="HanXRQr2_Chr02g0049851"/>
</dbReference>
<reference evidence="2 4" key="1">
    <citation type="journal article" date="2017" name="Nature">
        <title>The sunflower genome provides insights into oil metabolism, flowering and Asterid evolution.</title>
        <authorList>
            <person name="Badouin H."/>
            <person name="Gouzy J."/>
            <person name="Grassa C.J."/>
            <person name="Murat F."/>
            <person name="Staton S.E."/>
            <person name="Cottret L."/>
            <person name="Lelandais-Briere C."/>
            <person name="Owens G.L."/>
            <person name="Carrere S."/>
            <person name="Mayjonade B."/>
            <person name="Legrand L."/>
            <person name="Gill N."/>
            <person name="Kane N.C."/>
            <person name="Bowers J.E."/>
            <person name="Hubner S."/>
            <person name="Bellec A."/>
            <person name="Berard A."/>
            <person name="Berges H."/>
            <person name="Blanchet N."/>
            <person name="Boniface M.C."/>
            <person name="Brunel D."/>
            <person name="Catrice O."/>
            <person name="Chaidir N."/>
            <person name="Claudel C."/>
            <person name="Donnadieu C."/>
            <person name="Faraut T."/>
            <person name="Fievet G."/>
            <person name="Helmstetter N."/>
            <person name="King M."/>
            <person name="Knapp S.J."/>
            <person name="Lai Z."/>
            <person name="Le Paslier M.C."/>
            <person name="Lippi Y."/>
            <person name="Lorenzon L."/>
            <person name="Mandel J.R."/>
            <person name="Marage G."/>
            <person name="Marchand G."/>
            <person name="Marquand E."/>
            <person name="Bret-Mestries E."/>
            <person name="Morien E."/>
            <person name="Nambeesan S."/>
            <person name="Nguyen T."/>
            <person name="Pegot-Espagnet P."/>
            <person name="Pouilly N."/>
            <person name="Raftis F."/>
            <person name="Sallet E."/>
            <person name="Schiex T."/>
            <person name="Thomas J."/>
            <person name="Vandecasteele C."/>
            <person name="Vares D."/>
            <person name="Vear F."/>
            <person name="Vautrin S."/>
            <person name="Crespi M."/>
            <person name="Mangin B."/>
            <person name="Burke J.M."/>
            <person name="Salse J."/>
            <person name="Munos S."/>
            <person name="Vincourt P."/>
            <person name="Rieseberg L.H."/>
            <person name="Langlade N.B."/>
        </authorList>
    </citation>
    <scope>NUCLEOTIDE SEQUENCE [LARGE SCALE GENOMIC DNA]</scope>
    <source>
        <strain evidence="4">cv. SF193</strain>
        <tissue evidence="2">Leaves</tissue>
    </source>
</reference>
<dbReference type="Pfam" id="PF11955">
    <property type="entry name" value="PORR"/>
    <property type="match status" value="1"/>
</dbReference>